<dbReference type="PANTHER" id="PTHR23150">
    <property type="entry name" value="SULFATASE MODIFYING FACTOR 1, 2"/>
    <property type="match status" value="1"/>
</dbReference>
<dbReference type="InterPro" id="IPR005532">
    <property type="entry name" value="SUMF_dom"/>
</dbReference>
<dbReference type="EMBL" id="SLWY01000001">
    <property type="protein sequence ID" value="TCO83697.1"/>
    <property type="molecule type" value="Genomic_DNA"/>
</dbReference>
<evidence type="ECO:0000313" key="3">
    <source>
        <dbReference type="EMBL" id="TCO83697.1"/>
    </source>
</evidence>
<dbReference type="Proteomes" id="UP000295765">
    <property type="component" value="Unassembled WGS sequence"/>
</dbReference>
<dbReference type="RefSeq" id="WP_132537971.1">
    <property type="nucleotide sequence ID" value="NZ_SLWY01000001.1"/>
</dbReference>
<keyword evidence="1" id="KW-0175">Coiled coil</keyword>
<dbReference type="SUPFAM" id="SSF56436">
    <property type="entry name" value="C-type lectin-like"/>
    <property type="match status" value="1"/>
</dbReference>
<dbReference type="OrthoDB" id="9768004at2"/>
<dbReference type="AlphaFoldDB" id="A0A4R2LBG6"/>
<sequence length="586" mass="64048">MSSIPPRHGRPPLHRHALPAALAAWLALAGGAARGAEPDPLFNPKPLPDDVELPLPCNGRLTLRYVYVLSKGVLDDREVNLGYAFAEDEPGYRQAFIAGSRRQFINGQFELADLPASWREHVAPRLPAQPEGGLKPMFYFVGKYEVTAYQFALVMALEPYLTGAAAEPPPCPPPPSGAAGRLPKVGVSWFEALRFTELYSEWLARAQRDALPAVAGGPDAGRGGALAFVRLPTEVEWEFAARGGQAVERQALEARLFPRRTEGAKEDGPLRDWAVFNQVAGGSGQGARLAPVGTRLPNPVGLHDVIGNAAEMVLDPFQLVRGGGRSDGGFGGFIVKGGNYQEGEQTLFTGMRREYPLFADDGRPLRNDTTGFRIALGTLAAPRARYEELFERWRSDGRAAGLSDAIDRARDPTELLDAIIAASAEPRLKRALGEVNEELKRNIELFARQRREAANALIQSASLVAETIANYNIRLTNLKNDLERARAARDARSTEVYAQAIDNGTAAMRGALTIYLDNVATGTRYATDVFNEEYQRVQQSLALKPVIGRSLLARAALFTRHVDEYRRVGRLDPERTLGDVLAPVNR</sequence>
<gene>
    <name evidence="3" type="ORF">EV699_10181</name>
</gene>
<keyword evidence="4" id="KW-1185">Reference proteome</keyword>
<organism evidence="3 4">
    <name type="scientific">Plasticicumulans lactativorans</name>
    <dbReference type="NCBI Taxonomy" id="1133106"/>
    <lineage>
        <taxon>Bacteria</taxon>
        <taxon>Pseudomonadati</taxon>
        <taxon>Pseudomonadota</taxon>
        <taxon>Gammaproteobacteria</taxon>
        <taxon>Candidatus Competibacteraceae</taxon>
        <taxon>Plasticicumulans</taxon>
    </lineage>
</organism>
<comment type="caution">
    <text evidence="3">The sequence shown here is derived from an EMBL/GenBank/DDBJ whole genome shotgun (WGS) entry which is preliminary data.</text>
</comment>
<dbReference type="GO" id="GO:0120147">
    <property type="term" value="F:formylglycine-generating oxidase activity"/>
    <property type="evidence" value="ECO:0007669"/>
    <property type="project" value="TreeGrafter"/>
</dbReference>
<dbReference type="InterPro" id="IPR016187">
    <property type="entry name" value="CTDL_fold"/>
</dbReference>
<dbReference type="PANTHER" id="PTHR23150:SF19">
    <property type="entry name" value="FORMYLGLYCINE-GENERATING ENZYME"/>
    <property type="match status" value="1"/>
</dbReference>
<dbReference type="InterPro" id="IPR051043">
    <property type="entry name" value="Sulfatase_Mod_Factor_Kinase"/>
</dbReference>
<feature type="coiled-coil region" evidence="1">
    <location>
        <begin position="436"/>
        <end position="495"/>
    </location>
</feature>
<dbReference type="Gene3D" id="3.90.1580.10">
    <property type="entry name" value="paralog of FGE (formylglycine-generating enzyme)"/>
    <property type="match status" value="1"/>
</dbReference>
<proteinExistence type="predicted"/>
<name>A0A4R2LBG6_9GAMM</name>
<evidence type="ECO:0000256" key="1">
    <source>
        <dbReference type="SAM" id="Coils"/>
    </source>
</evidence>
<evidence type="ECO:0000313" key="4">
    <source>
        <dbReference type="Proteomes" id="UP000295765"/>
    </source>
</evidence>
<dbReference type="InterPro" id="IPR042095">
    <property type="entry name" value="SUMF_sf"/>
</dbReference>
<evidence type="ECO:0000259" key="2">
    <source>
        <dbReference type="Pfam" id="PF03781"/>
    </source>
</evidence>
<feature type="domain" description="Sulfatase-modifying factor enzyme-like" evidence="2">
    <location>
        <begin position="138"/>
        <end position="375"/>
    </location>
</feature>
<reference evidence="3 4" key="1">
    <citation type="submission" date="2019-03" db="EMBL/GenBank/DDBJ databases">
        <title>Genomic Encyclopedia of Type Strains, Phase IV (KMG-IV): sequencing the most valuable type-strain genomes for metagenomic binning, comparative biology and taxonomic classification.</title>
        <authorList>
            <person name="Goeker M."/>
        </authorList>
    </citation>
    <scope>NUCLEOTIDE SEQUENCE [LARGE SCALE GENOMIC DNA]</scope>
    <source>
        <strain evidence="3 4">DSM 25287</strain>
    </source>
</reference>
<dbReference type="Pfam" id="PF03781">
    <property type="entry name" value="FGE-sulfatase"/>
    <property type="match status" value="1"/>
</dbReference>
<protein>
    <submittedName>
        <fullName evidence="3">Sulfatase-modifying factor enzyme 1</fullName>
    </submittedName>
</protein>
<accession>A0A4R2LBG6</accession>